<evidence type="ECO:0000313" key="1">
    <source>
        <dbReference type="EMBL" id="MBZ9610290.1"/>
    </source>
</evidence>
<protein>
    <recommendedName>
        <fullName evidence="3">Type II secretion system protein GspC N-terminal domain-containing protein</fullName>
    </recommendedName>
</protein>
<evidence type="ECO:0000313" key="2">
    <source>
        <dbReference type="Proteomes" id="UP000663814"/>
    </source>
</evidence>
<accession>A0ABS7X572</accession>
<dbReference type="EMBL" id="JAERPS020000001">
    <property type="protein sequence ID" value="MBZ9610290.1"/>
    <property type="molecule type" value="Genomic_DNA"/>
</dbReference>
<dbReference type="Proteomes" id="UP000663814">
    <property type="component" value="Unassembled WGS sequence"/>
</dbReference>
<sequence length="158" mass="17410">MSQNIAKYFIVAILITLLAQAWQLWSTAEQSQIATRATTSEARRQTLLVPPAFEFNNDKLSMFFGVEPVAELATESNVSKAEQINFRLVAVDKREDGFRAVIDASSTKQAKQVFVRQGDVIEGFTVQSVSAKEVILVGDEQVTLKLFSLPEANLAKGS</sequence>
<comment type="caution">
    <text evidence="1">The sequence shown here is derived from an EMBL/GenBank/DDBJ whole genome shotgun (WGS) entry which is preliminary data.</text>
</comment>
<name>A0ABS7X572_9GAMM</name>
<reference evidence="1 2" key="2">
    <citation type="submission" date="2021-08" db="EMBL/GenBank/DDBJ databases">
        <title>Rheinheimera aquimaris sp. nov., isolated from seawater of the East Sea in Korea.</title>
        <authorList>
            <person name="Kim K.H."/>
            <person name="Wenting R."/>
            <person name="Kim K.R."/>
            <person name="Jeon C.O."/>
        </authorList>
    </citation>
    <scope>NUCLEOTIDE SEQUENCE [LARGE SCALE GENOMIC DNA]</scope>
    <source>
        <strain evidence="1 2">MA-13</strain>
    </source>
</reference>
<evidence type="ECO:0008006" key="3">
    <source>
        <dbReference type="Google" id="ProtNLM"/>
    </source>
</evidence>
<gene>
    <name evidence="1" type="ORF">I4W93_001645</name>
</gene>
<dbReference type="RefSeq" id="WP_205310170.1">
    <property type="nucleotide sequence ID" value="NZ_JAERPS020000001.1"/>
</dbReference>
<organism evidence="1 2">
    <name type="scientific">Rheinheimera maricola</name>
    <dbReference type="NCBI Taxonomy" id="2793282"/>
    <lineage>
        <taxon>Bacteria</taxon>
        <taxon>Pseudomonadati</taxon>
        <taxon>Pseudomonadota</taxon>
        <taxon>Gammaproteobacteria</taxon>
        <taxon>Chromatiales</taxon>
        <taxon>Chromatiaceae</taxon>
        <taxon>Rheinheimera</taxon>
    </lineage>
</organism>
<proteinExistence type="predicted"/>
<keyword evidence="2" id="KW-1185">Reference proteome</keyword>
<reference evidence="1 2" key="1">
    <citation type="submission" date="2020-12" db="EMBL/GenBank/DDBJ databases">
        <authorList>
            <person name="Ruan W."/>
            <person name="Khan S.A."/>
            <person name="Jeon C.O."/>
        </authorList>
    </citation>
    <scope>NUCLEOTIDE SEQUENCE [LARGE SCALE GENOMIC DNA]</scope>
    <source>
        <strain evidence="1 2">MA-13</strain>
    </source>
</reference>